<dbReference type="GO" id="GO:0016020">
    <property type="term" value="C:membrane"/>
    <property type="evidence" value="ECO:0007669"/>
    <property type="project" value="UniProtKB-SubCell"/>
</dbReference>
<keyword evidence="2" id="KW-0812">Transmembrane</keyword>
<comment type="caution">
    <text evidence="6">The sequence shown here is derived from an EMBL/GenBank/DDBJ whole genome shotgun (WGS) entry which is preliminary data.</text>
</comment>
<comment type="subcellular location">
    <subcellularLocation>
        <location evidence="1">Membrane</location>
        <topology evidence="1">Multi-pass membrane protein</topology>
    </subcellularLocation>
</comment>
<dbReference type="AlphaFoldDB" id="A0A652YQP0"/>
<reference evidence="6" key="1">
    <citation type="submission" date="2019-07" db="EMBL/GenBank/DDBJ databases">
        <title>Genomic Encyclopedia of Type Strains, Phase IV (KMG-IV): sequencing the most valuable type-strain genomes for metagenomic binning, comparative biology and taxonomic classification.</title>
        <authorList>
            <person name="Goeker M."/>
        </authorList>
    </citation>
    <scope>NUCLEOTIDE SEQUENCE</scope>
    <source>
        <strain evidence="6">DSM 44596</strain>
    </source>
</reference>
<sequence>MDFTIAAVSAIIGFVLLLAGIPKLTDYDGVLRSVRGYKVLPSGLEGPVARALPIAETVAGALLVTGIARQWAAGVAALMFASFFVGLVVNLARGRRDLDCGCFAFGIGEIPRIGWFHAVRAGILAAASLSILAIGSSAGAGAQATAATLALLLVLGGVAIAQIRSVVHFGKRPVDDYLSSASVRLRAAGATSRYGV</sequence>
<gene>
    <name evidence="6" type="ORF">FNL38_103237</name>
</gene>
<accession>A0A652YQP0</accession>
<protein>
    <submittedName>
        <fullName evidence="6">Methylamine utilization protein MauE</fullName>
    </submittedName>
</protein>
<evidence type="ECO:0000313" key="6">
    <source>
        <dbReference type="EMBL" id="TYQ04886.1"/>
    </source>
</evidence>
<evidence type="ECO:0000259" key="5">
    <source>
        <dbReference type="Pfam" id="PF07291"/>
    </source>
</evidence>
<keyword evidence="4" id="KW-0472">Membrane</keyword>
<evidence type="ECO:0000256" key="3">
    <source>
        <dbReference type="ARBA" id="ARBA00022989"/>
    </source>
</evidence>
<dbReference type="GO" id="GO:0030416">
    <property type="term" value="P:methylamine metabolic process"/>
    <property type="evidence" value="ECO:0007669"/>
    <property type="project" value="InterPro"/>
</dbReference>
<evidence type="ECO:0000256" key="2">
    <source>
        <dbReference type="ARBA" id="ARBA00022692"/>
    </source>
</evidence>
<dbReference type="Pfam" id="PF07291">
    <property type="entry name" value="MauE"/>
    <property type="match status" value="1"/>
</dbReference>
<organism evidence="6">
    <name type="scientific">Nocardia globerula</name>
    <dbReference type="NCBI Taxonomy" id="1818"/>
    <lineage>
        <taxon>Bacteria</taxon>
        <taxon>Bacillati</taxon>
        <taxon>Actinomycetota</taxon>
        <taxon>Actinomycetes</taxon>
        <taxon>Mycobacteriales</taxon>
        <taxon>Nocardiaceae</taxon>
        <taxon>Nocardia</taxon>
    </lineage>
</organism>
<dbReference type="EMBL" id="VNIQ01000003">
    <property type="protein sequence ID" value="TYQ04886.1"/>
    <property type="molecule type" value="Genomic_DNA"/>
</dbReference>
<evidence type="ECO:0000256" key="4">
    <source>
        <dbReference type="ARBA" id="ARBA00023136"/>
    </source>
</evidence>
<proteinExistence type="predicted"/>
<evidence type="ECO:0000256" key="1">
    <source>
        <dbReference type="ARBA" id="ARBA00004141"/>
    </source>
</evidence>
<keyword evidence="3" id="KW-1133">Transmembrane helix</keyword>
<name>A0A652YQP0_NOCGL</name>
<dbReference type="InterPro" id="IPR009908">
    <property type="entry name" value="Methylamine_util_MauE"/>
</dbReference>
<feature type="domain" description="Methylamine utilisation protein MauE" evidence="5">
    <location>
        <begin position="1"/>
        <end position="131"/>
    </location>
</feature>
<dbReference type="UniPathway" id="UPA00895"/>